<comment type="subcellular location">
    <subcellularLocation>
        <location evidence="3">Cytoplasm</location>
    </subcellularLocation>
</comment>
<dbReference type="AlphaFoldDB" id="A0A7H9CJ16"/>
<evidence type="ECO:0000256" key="7">
    <source>
        <dbReference type="ARBA" id="ARBA00013147"/>
    </source>
</evidence>
<dbReference type="SMART" id="SM00830">
    <property type="entry name" value="CM_2"/>
    <property type="match status" value="1"/>
</dbReference>
<keyword evidence="12" id="KW-0584">Phenylalanine biosynthesis</keyword>
<dbReference type="KEGG" id="cinf:CINF_1483"/>
<evidence type="ECO:0000256" key="16">
    <source>
        <dbReference type="ARBA" id="ARBA00031175"/>
    </source>
</evidence>
<evidence type="ECO:0000259" key="21">
    <source>
        <dbReference type="PROSITE" id="PS51171"/>
    </source>
</evidence>
<dbReference type="InterPro" id="IPR002912">
    <property type="entry name" value="ACT_dom"/>
</dbReference>
<dbReference type="EMBL" id="CP049075">
    <property type="protein sequence ID" value="QLI05962.1"/>
    <property type="molecule type" value="Genomic_DNA"/>
</dbReference>
<dbReference type="Gene3D" id="1.20.59.10">
    <property type="entry name" value="Chorismate mutase"/>
    <property type="match status" value="1"/>
</dbReference>
<dbReference type="InterPro" id="IPR008242">
    <property type="entry name" value="Chor_mutase/pphenate_deHydtase"/>
</dbReference>
<evidence type="ECO:0000256" key="17">
    <source>
        <dbReference type="ARBA" id="ARBA00031520"/>
    </source>
</evidence>
<dbReference type="Pfam" id="PF01817">
    <property type="entry name" value="CM_2"/>
    <property type="match status" value="1"/>
</dbReference>
<evidence type="ECO:0000256" key="3">
    <source>
        <dbReference type="ARBA" id="ARBA00004496"/>
    </source>
</evidence>
<evidence type="ECO:0000259" key="22">
    <source>
        <dbReference type="PROSITE" id="PS51671"/>
    </source>
</evidence>
<dbReference type="Pfam" id="PF01842">
    <property type="entry name" value="ACT"/>
    <property type="match status" value="1"/>
</dbReference>
<dbReference type="CDD" id="cd13630">
    <property type="entry name" value="PBP2_PDT_1"/>
    <property type="match status" value="1"/>
</dbReference>
<dbReference type="PROSITE" id="PS51671">
    <property type="entry name" value="ACT"/>
    <property type="match status" value="1"/>
</dbReference>
<evidence type="ECO:0000256" key="1">
    <source>
        <dbReference type="ARBA" id="ARBA00000824"/>
    </source>
</evidence>
<keyword evidence="15" id="KW-0511">Multifunctional enzyme</keyword>
<feature type="domain" description="ACT" evidence="22">
    <location>
        <begin position="309"/>
        <end position="382"/>
    </location>
</feature>
<dbReference type="GO" id="GO:0005737">
    <property type="term" value="C:cytoplasm"/>
    <property type="evidence" value="ECO:0007669"/>
    <property type="project" value="UniProtKB-SubCell"/>
</dbReference>
<comment type="function">
    <text evidence="2">Catalyzes the Claisen rearrangement of chorismate to prephenate and the decarboxylation/dehydration of prephenate to phenylpyruvate.</text>
</comment>
<evidence type="ECO:0000256" key="18">
    <source>
        <dbReference type="ARBA" id="ARBA00047848"/>
    </source>
</evidence>
<proteinExistence type="predicted"/>
<dbReference type="RefSeq" id="WP_179975078.1">
    <property type="nucleotide sequence ID" value="NZ_CP049075.1"/>
</dbReference>
<comment type="pathway">
    <text evidence="5">Metabolic intermediate biosynthesis; prephenate biosynthesis; prephenate from chorismate: step 1/1.</text>
</comment>
<dbReference type="PROSITE" id="PS51171">
    <property type="entry name" value="PREPHENATE_DEHYDR_3"/>
    <property type="match status" value="1"/>
</dbReference>
<dbReference type="CDD" id="cd04905">
    <property type="entry name" value="ACT_CM-PDT"/>
    <property type="match status" value="1"/>
</dbReference>
<dbReference type="SUPFAM" id="SSF53850">
    <property type="entry name" value="Periplasmic binding protein-like II"/>
    <property type="match status" value="1"/>
</dbReference>
<dbReference type="InterPro" id="IPR001086">
    <property type="entry name" value="Preph_deHydtase"/>
</dbReference>
<dbReference type="GO" id="GO:0004106">
    <property type="term" value="F:chorismate mutase activity"/>
    <property type="evidence" value="ECO:0007669"/>
    <property type="project" value="UniProtKB-EC"/>
</dbReference>
<evidence type="ECO:0000256" key="10">
    <source>
        <dbReference type="ARBA" id="ARBA00022605"/>
    </source>
</evidence>
<dbReference type="GO" id="GO:0046417">
    <property type="term" value="P:chorismate metabolic process"/>
    <property type="evidence" value="ECO:0007669"/>
    <property type="project" value="InterPro"/>
</dbReference>
<dbReference type="SUPFAM" id="SSF48600">
    <property type="entry name" value="Chorismate mutase II"/>
    <property type="match status" value="1"/>
</dbReference>
<dbReference type="SUPFAM" id="SSF55021">
    <property type="entry name" value="ACT-like"/>
    <property type="match status" value="1"/>
</dbReference>
<name>A0A7H9CJ16_9BACT</name>
<comment type="catalytic activity">
    <reaction evidence="18">
        <text>prephenate + H(+) = 3-phenylpyruvate + CO2 + H2O</text>
        <dbReference type="Rhea" id="RHEA:21648"/>
        <dbReference type="ChEBI" id="CHEBI:15377"/>
        <dbReference type="ChEBI" id="CHEBI:15378"/>
        <dbReference type="ChEBI" id="CHEBI:16526"/>
        <dbReference type="ChEBI" id="CHEBI:18005"/>
        <dbReference type="ChEBI" id="CHEBI:29934"/>
        <dbReference type="EC" id="4.2.1.51"/>
    </reaction>
</comment>
<evidence type="ECO:0000256" key="9">
    <source>
        <dbReference type="ARBA" id="ARBA00022490"/>
    </source>
</evidence>
<dbReference type="InterPro" id="IPR036263">
    <property type="entry name" value="Chorismate_II_sf"/>
</dbReference>
<dbReference type="UniPathway" id="UPA00121">
    <property type="reaction ID" value="UER00345"/>
</dbReference>
<dbReference type="PIRSF" id="PIRSF001500">
    <property type="entry name" value="Chor_mut_pdt_Ppr"/>
    <property type="match status" value="1"/>
</dbReference>
<evidence type="ECO:0000256" key="13">
    <source>
        <dbReference type="ARBA" id="ARBA00023235"/>
    </source>
</evidence>
<dbReference type="InterPro" id="IPR036979">
    <property type="entry name" value="CM_dom_sf"/>
</dbReference>
<evidence type="ECO:0000256" key="2">
    <source>
        <dbReference type="ARBA" id="ARBA00002364"/>
    </source>
</evidence>
<keyword evidence="10" id="KW-0028">Amino-acid biosynthesis</keyword>
<evidence type="ECO:0000256" key="15">
    <source>
        <dbReference type="ARBA" id="ARBA00023268"/>
    </source>
</evidence>
<evidence type="ECO:0000259" key="20">
    <source>
        <dbReference type="PROSITE" id="PS51168"/>
    </source>
</evidence>
<dbReference type="PROSITE" id="PS51168">
    <property type="entry name" value="CHORISMATE_MUT_2"/>
    <property type="match status" value="1"/>
</dbReference>
<dbReference type="Pfam" id="PF00800">
    <property type="entry name" value="PDT"/>
    <property type="match status" value="1"/>
</dbReference>
<organism evidence="23 24">
    <name type="scientific">Candidatus Campylobacter infans</name>
    <dbReference type="NCBI Taxonomy" id="2561898"/>
    <lineage>
        <taxon>Bacteria</taxon>
        <taxon>Pseudomonadati</taxon>
        <taxon>Campylobacterota</taxon>
        <taxon>Epsilonproteobacteria</taxon>
        <taxon>Campylobacterales</taxon>
        <taxon>Campylobacteraceae</taxon>
        <taxon>Campylobacter</taxon>
    </lineage>
</organism>
<feature type="domain" description="Prephenate dehydratase" evidence="21">
    <location>
        <begin position="120"/>
        <end position="297"/>
    </location>
</feature>
<dbReference type="GO" id="GO:0009094">
    <property type="term" value="P:L-phenylalanine biosynthetic process"/>
    <property type="evidence" value="ECO:0007669"/>
    <property type="project" value="UniProtKB-UniPathway"/>
</dbReference>
<evidence type="ECO:0000256" key="19">
    <source>
        <dbReference type="PIRSR" id="PIRSR001500-2"/>
    </source>
</evidence>
<dbReference type="PANTHER" id="PTHR21022">
    <property type="entry name" value="PREPHENATE DEHYDRATASE P PROTEIN"/>
    <property type="match status" value="1"/>
</dbReference>
<reference evidence="23 24" key="1">
    <citation type="submission" date="2020-02" db="EMBL/GenBank/DDBJ databases">
        <title>Complete genome sequence of the novel Campylobacter species Candidatus Campylobacter infans.</title>
        <authorList>
            <person name="Duim B."/>
            <person name="Zomer A."/>
            <person name="van der Graaf L."/>
            <person name="Wagenaar J."/>
        </authorList>
    </citation>
    <scope>NUCLEOTIDE SEQUENCE [LARGE SCALE GENOMIC DNA]</scope>
    <source>
        <strain evidence="23 24">19S00001</strain>
    </source>
</reference>
<evidence type="ECO:0000313" key="23">
    <source>
        <dbReference type="EMBL" id="QLI05962.1"/>
    </source>
</evidence>
<dbReference type="UniPathway" id="UPA00120">
    <property type="reaction ID" value="UER00203"/>
</dbReference>
<keyword evidence="14 23" id="KW-0456">Lyase</keyword>
<feature type="site" description="Essential for prephenate dehydratase activity" evidence="19">
    <location>
        <position position="290"/>
    </location>
</feature>
<protein>
    <recommendedName>
        <fullName evidence="8">Bifunctional chorismate mutase/prephenate dehydratase</fullName>
        <ecNumber evidence="7">4.2.1.51</ecNumber>
        <ecNumber evidence="6">5.4.99.5</ecNumber>
    </recommendedName>
    <alternativeName>
        <fullName evidence="17">Chorismate mutase-prephenate dehydratase</fullName>
    </alternativeName>
    <alternativeName>
        <fullName evidence="16">p-protein</fullName>
    </alternativeName>
</protein>
<keyword evidence="24" id="KW-1185">Reference proteome</keyword>
<dbReference type="PANTHER" id="PTHR21022:SF19">
    <property type="entry name" value="PREPHENATE DEHYDRATASE-RELATED"/>
    <property type="match status" value="1"/>
</dbReference>
<feature type="domain" description="Chorismate mutase" evidence="20">
    <location>
        <begin position="1"/>
        <end position="120"/>
    </location>
</feature>
<accession>A0A7H9CJ16</accession>
<dbReference type="NCBIfam" id="NF008865">
    <property type="entry name" value="PRK11898.1"/>
    <property type="match status" value="1"/>
</dbReference>
<dbReference type="InterPro" id="IPR045865">
    <property type="entry name" value="ACT-like_dom_sf"/>
</dbReference>
<dbReference type="GO" id="GO:0004664">
    <property type="term" value="F:prephenate dehydratase activity"/>
    <property type="evidence" value="ECO:0007669"/>
    <property type="project" value="UniProtKB-EC"/>
</dbReference>
<dbReference type="Gene3D" id="3.40.190.10">
    <property type="entry name" value="Periplasmic binding protein-like II"/>
    <property type="match status" value="2"/>
</dbReference>
<dbReference type="EC" id="5.4.99.5" evidence="6"/>
<evidence type="ECO:0000256" key="4">
    <source>
        <dbReference type="ARBA" id="ARBA00004741"/>
    </source>
</evidence>
<evidence type="ECO:0000256" key="5">
    <source>
        <dbReference type="ARBA" id="ARBA00004817"/>
    </source>
</evidence>
<comment type="pathway">
    <text evidence="4">Amino-acid biosynthesis; L-phenylalanine biosynthesis; phenylpyruvate from prephenate: step 1/1.</text>
</comment>
<evidence type="ECO:0000256" key="12">
    <source>
        <dbReference type="ARBA" id="ARBA00023222"/>
    </source>
</evidence>
<dbReference type="Gene3D" id="3.30.70.260">
    <property type="match status" value="1"/>
</dbReference>
<keyword evidence="9" id="KW-0963">Cytoplasm</keyword>
<comment type="catalytic activity">
    <reaction evidence="1">
        <text>chorismate = prephenate</text>
        <dbReference type="Rhea" id="RHEA:13897"/>
        <dbReference type="ChEBI" id="CHEBI:29748"/>
        <dbReference type="ChEBI" id="CHEBI:29934"/>
        <dbReference type="EC" id="5.4.99.5"/>
    </reaction>
</comment>
<dbReference type="InterPro" id="IPR002701">
    <property type="entry name" value="CM_II_prokaryot"/>
</dbReference>
<keyword evidence="13 23" id="KW-0413">Isomerase</keyword>
<evidence type="ECO:0000256" key="6">
    <source>
        <dbReference type="ARBA" id="ARBA00012404"/>
    </source>
</evidence>
<dbReference type="EC" id="4.2.1.51" evidence="7"/>
<evidence type="ECO:0000256" key="14">
    <source>
        <dbReference type="ARBA" id="ARBA00023239"/>
    </source>
</evidence>
<evidence type="ECO:0000256" key="8">
    <source>
        <dbReference type="ARBA" id="ARBA00014401"/>
    </source>
</evidence>
<gene>
    <name evidence="23" type="primary">pheA</name>
    <name evidence="23" type="ORF">CINF_1483</name>
</gene>
<dbReference type="Proteomes" id="UP000509414">
    <property type="component" value="Chromosome"/>
</dbReference>
<sequence length="388" mass="43684">MDINELRANIDKIDDEILMLLLKRLEFVKQIGAIKAKTAQTIYRPEREKQILDRLKSKIFKSCENFNIKADCSQNCADKNIQKAINKNNNELDPNMINKAIESMFYEIFALCRNVESPQKVAFLGPFGTYTHEAAKSRFGVLSSYLALSTIEAVFKEVSRGACEFGVVPIENNTEGAVNITLDCLKIYENAKIVAEIYLDIRHVLASFADDFSKIRCIYSHPQAYAQCRDFLNSHGLSQIEFIPTNSTALAASKASTDKMGAAICSRVAASLENLPILQNSIQDHSTNRTRFFVLARFKNAPSNADKTSILAYTKNKPGGLFELLGLFKNENINITKLQSRPTQSFKSMFYLDFQGHIDDENVCRAINNAKNNGHEIRFLGSYIDQNN</sequence>
<keyword evidence="11" id="KW-0057">Aromatic amino acid biosynthesis</keyword>
<evidence type="ECO:0000313" key="24">
    <source>
        <dbReference type="Proteomes" id="UP000509414"/>
    </source>
</evidence>
<evidence type="ECO:0000256" key="11">
    <source>
        <dbReference type="ARBA" id="ARBA00023141"/>
    </source>
</evidence>